<keyword evidence="5 7" id="KW-0659">Purine metabolism</keyword>
<dbReference type="InterPro" id="IPR014306">
    <property type="entry name" value="Hydroxyisourate_hydrolase"/>
</dbReference>
<keyword evidence="6 7" id="KW-0378">Hydrolase</keyword>
<dbReference type="EC" id="3.5.2.17" evidence="7"/>
<dbReference type="SUPFAM" id="SSF49472">
    <property type="entry name" value="Transthyretin (synonym: prealbumin)"/>
    <property type="match status" value="1"/>
</dbReference>
<sequence length="134" mass="14899">MATSKAPISCHVLDTVIGRPGASIKVTLSCLSAPNKQFGSIPHTFTGVTNSDGRIAEWENKFGVEVWSVVNEGSDEDEKNGTTVWSLKFDTEGYYGEGKTFWPYVELTFRVKKGEHYHVPLLLGPYNYTTYRGS</sequence>
<feature type="domain" description="Transthyretin/hydroxyisourate hydrolase" evidence="8">
    <location>
        <begin position="8"/>
        <end position="133"/>
    </location>
</feature>
<dbReference type="PROSITE" id="PS00768">
    <property type="entry name" value="TRANSTHYRETIN_1"/>
    <property type="match status" value="1"/>
</dbReference>
<comment type="similarity">
    <text evidence="3 7">Belongs to the transthyretin family. 5-hydroxyisourate hydrolase subfamily.</text>
</comment>
<dbReference type="NCBIfam" id="TIGR02962">
    <property type="entry name" value="hdxy_isourate"/>
    <property type="match status" value="1"/>
</dbReference>
<dbReference type="PANTHER" id="PTHR10395:SF7">
    <property type="entry name" value="5-HYDROXYISOURATE HYDROLASE"/>
    <property type="match status" value="1"/>
</dbReference>
<dbReference type="EMBL" id="KV460268">
    <property type="protein sequence ID" value="OBT92373.1"/>
    <property type="molecule type" value="Genomic_DNA"/>
</dbReference>
<evidence type="ECO:0000259" key="8">
    <source>
        <dbReference type="Pfam" id="PF00576"/>
    </source>
</evidence>
<dbReference type="STRING" id="342668.A0A1B8G957"/>
<dbReference type="GeneID" id="28842654"/>
<evidence type="ECO:0000256" key="2">
    <source>
        <dbReference type="ARBA" id="ARBA00002704"/>
    </source>
</evidence>
<reference evidence="10" key="2">
    <citation type="journal article" date="2018" name="Nat. Commun.">
        <title>Extreme sensitivity to ultraviolet light in the fungal pathogen causing white-nose syndrome of bats.</title>
        <authorList>
            <person name="Palmer J.M."/>
            <person name="Drees K.P."/>
            <person name="Foster J.T."/>
            <person name="Lindner D.L."/>
        </authorList>
    </citation>
    <scope>NUCLEOTIDE SEQUENCE [LARGE SCALE GENOMIC DNA]</scope>
    <source>
        <strain evidence="10">UAMH 10579</strain>
    </source>
</reference>
<dbReference type="AlphaFoldDB" id="A0A1B8G957"/>
<proteinExistence type="inferred from homology"/>
<evidence type="ECO:0000313" key="9">
    <source>
        <dbReference type="EMBL" id="OBT92373.1"/>
    </source>
</evidence>
<dbReference type="InterPro" id="IPR023416">
    <property type="entry name" value="Transthyretin/HIU_hydrolase_d"/>
</dbReference>
<protein>
    <recommendedName>
        <fullName evidence="7">5-hydroxyisourate hydrolase</fullName>
        <shortName evidence="7">HIU hydrolase</shortName>
        <shortName evidence="7">HIUHase</shortName>
        <ecNumber evidence="7">3.5.2.17</ecNumber>
    </recommendedName>
</protein>
<evidence type="ECO:0000313" key="10">
    <source>
        <dbReference type="Proteomes" id="UP000091956"/>
    </source>
</evidence>
<dbReference type="GO" id="GO:0006144">
    <property type="term" value="P:purine nucleobase metabolic process"/>
    <property type="evidence" value="ECO:0007669"/>
    <property type="project" value="UniProtKB-KW"/>
</dbReference>
<dbReference type="InterPro" id="IPR023418">
    <property type="entry name" value="Thyroxine_BS"/>
</dbReference>
<dbReference type="Pfam" id="PF00576">
    <property type="entry name" value="Transthyretin"/>
    <property type="match status" value="1"/>
</dbReference>
<dbReference type="Gene3D" id="2.60.40.180">
    <property type="entry name" value="Transthyretin/hydroxyisourate hydrolase domain"/>
    <property type="match status" value="1"/>
</dbReference>
<dbReference type="PANTHER" id="PTHR10395">
    <property type="entry name" value="URICASE AND TRANSTHYRETIN-RELATED"/>
    <property type="match status" value="1"/>
</dbReference>
<evidence type="ECO:0000256" key="1">
    <source>
        <dbReference type="ARBA" id="ARBA00001043"/>
    </source>
</evidence>
<evidence type="ECO:0000256" key="5">
    <source>
        <dbReference type="ARBA" id="ARBA00022631"/>
    </source>
</evidence>
<keyword evidence="10" id="KW-1185">Reference proteome</keyword>
<dbReference type="CDD" id="cd05822">
    <property type="entry name" value="TLP_HIUase"/>
    <property type="match status" value="1"/>
</dbReference>
<comment type="catalytic activity">
    <reaction evidence="1 7">
        <text>5-hydroxyisourate + H2O = 5-hydroxy-2-oxo-4-ureido-2,5-dihydro-1H-imidazole-5-carboxylate + H(+)</text>
        <dbReference type="Rhea" id="RHEA:23736"/>
        <dbReference type="ChEBI" id="CHEBI:15377"/>
        <dbReference type="ChEBI" id="CHEBI:15378"/>
        <dbReference type="ChEBI" id="CHEBI:18072"/>
        <dbReference type="ChEBI" id="CHEBI:58639"/>
        <dbReference type="EC" id="3.5.2.17"/>
    </reaction>
</comment>
<evidence type="ECO:0000256" key="7">
    <source>
        <dbReference type="RuleBase" id="RU361270"/>
    </source>
</evidence>
<reference evidence="9 10" key="1">
    <citation type="submission" date="2016-03" db="EMBL/GenBank/DDBJ databases">
        <title>Comparative genomics of Pseudogymnoascus destructans, the fungus causing white-nose syndrome of bats.</title>
        <authorList>
            <person name="Palmer J.M."/>
            <person name="Drees K.P."/>
            <person name="Foster J.T."/>
            <person name="Lindner D.L."/>
        </authorList>
    </citation>
    <scope>NUCLEOTIDE SEQUENCE [LARGE SCALE GENOMIC DNA]</scope>
    <source>
        <strain evidence="9 10">UAMH 10579</strain>
    </source>
</reference>
<organism evidence="9 10">
    <name type="scientific">Pseudogymnoascus verrucosus</name>
    <dbReference type="NCBI Taxonomy" id="342668"/>
    <lineage>
        <taxon>Eukaryota</taxon>
        <taxon>Fungi</taxon>
        <taxon>Dikarya</taxon>
        <taxon>Ascomycota</taxon>
        <taxon>Pezizomycotina</taxon>
        <taxon>Leotiomycetes</taxon>
        <taxon>Thelebolales</taxon>
        <taxon>Thelebolaceae</taxon>
        <taxon>Pseudogymnoascus</taxon>
    </lineage>
</organism>
<evidence type="ECO:0000256" key="6">
    <source>
        <dbReference type="ARBA" id="ARBA00022801"/>
    </source>
</evidence>
<dbReference type="InterPro" id="IPR036817">
    <property type="entry name" value="Transthyretin/HIU_hydrolase_sf"/>
</dbReference>
<evidence type="ECO:0000256" key="4">
    <source>
        <dbReference type="ARBA" id="ARBA00011881"/>
    </source>
</evidence>
<comment type="function">
    <text evidence="2">Catalyzes the hydrolysis of 5-hydroxyisourate (HIU) to 2-oxo-4-hydroxy-4-carboxy-5-ureidoimidazoline (OHCU).</text>
</comment>
<dbReference type="RefSeq" id="XP_018126106.1">
    <property type="nucleotide sequence ID" value="XM_018278682.1"/>
</dbReference>
<comment type="subunit">
    <text evidence="4 7">Homotetramer.</text>
</comment>
<gene>
    <name evidence="9" type="ORF">VE01_09268</name>
</gene>
<evidence type="ECO:0000256" key="3">
    <source>
        <dbReference type="ARBA" id="ARBA00009850"/>
    </source>
</evidence>
<dbReference type="Proteomes" id="UP000091956">
    <property type="component" value="Unassembled WGS sequence"/>
</dbReference>
<dbReference type="OrthoDB" id="10265230at2759"/>
<accession>A0A1B8G957</accession>
<name>A0A1B8G957_9PEZI</name>
<dbReference type="GO" id="GO:0033971">
    <property type="term" value="F:hydroxyisourate hydrolase activity"/>
    <property type="evidence" value="ECO:0007669"/>
    <property type="project" value="UniProtKB-EC"/>
</dbReference>